<evidence type="ECO:0000256" key="5">
    <source>
        <dbReference type="ARBA" id="ARBA00022490"/>
    </source>
</evidence>
<evidence type="ECO:0000256" key="4">
    <source>
        <dbReference type="ARBA" id="ARBA00009352"/>
    </source>
</evidence>
<sequence>MVVADTPVVIQDENQEHEEETVTKTGPVYSLEILKIITDCQQQHGLRHSDYQRYRGYCTRRIQRLRQTLHFPQGDKRHFKRKDVTETHLKDERFLHIPLMLSERAWGYAMQLRQEANTEPRKRFHLASKLRKAVKYAEQLEQLCQSELCDARSKLEAQAYIAWMRASLHFELHVWKNALDYFQQAQVVYEKLCGVVKETDLPIYKHKCDELIPNLRYCAYSIGDSSAITDLKDLRGIAHGDILDKLDHLMLEARAKDGSGVAEVEWLGYKISVRPAEVGSFLLADQELQIESPGGQAEVDLLERHVIRCKDAISAVRDVILAEQGGKLKTEGHPLQILLSYLTYIRLSRSNERVRIMIELAKVEQEAAGQETEPESQDLLGEVKKGKPHELIRLYEVILQNLNEMQQLNGLENNDDFQAEMDSTITAYKAFRCYYIGEILTTTKKFREALALYDKGLRYLSGLNSSKVQAEVKGELETLEVRIKMSRCICIAQGVLQNEATKAADSSDSSAPNIHQDPKALIKDFLNLFQVPLIDRLEVYYQDPNLMSKKANLIKLPPDLELLMCKPLFFDVAQNYVKFPNMDAEKKVTENQGQQPGQGLTGFVKGLWGWGATKK</sequence>
<dbReference type="Gene3D" id="1.10.3450.40">
    <property type="entry name" value="Signal recognition particle, SRP68 subunit, RNA-binding domain"/>
    <property type="match status" value="1"/>
</dbReference>
<dbReference type="GO" id="GO:0005783">
    <property type="term" value="C:endoplasmic reticulum"/>
    <property type="evidence" value="ECO:0007669"/>
    <property type="project" value="UniProtKB-SubCell"/>
</dbReference>
<proteinExistence type="inferred from homology"/>
<organism evidence="13 14">
    <name type="scientific">Nezara viridula</name>
    <name type="common">Southern green stink bug</name>
    <name type="synonym">Cimex viridulus</name>
    <dbReference type="NCBI Taxonomy" id="85310"/>
    <lineage>
        <taxon>Eukaryota</taxon>
        <taxon>Metazoa</taxon>
        <taxon>Ecdysozoa</taxon>
        <taxon>Arthropoda</taxon>
        <taxon>Hexapoda</taxon>
        <taxon>Insecta</taxon>
        <taxon>Pterygota</taxon>
        <taxon>Neoptera</taxon>
        <taxon>Paraneoptera</taxon>
        <taxon>Hemiptera</taxon>
        <taxon>Heteroptera</taxon>
        <taxon>Panheteroptera</taxon>
        <taxon>Pentatomomorpha</taxon>
        <taxon>Pentatomoidea</taxon>
        <taxon>Pentatomidae</taxon>
        <taxon>Pentatominae</taxon>
        <taxon>Nezara</taxon>
    </lineage>
</organism>
<dbReference type="InterPro" id="IPR011990">
    <property type="entry name" value="TPR-like_helical_dom_sf"/>
</dbReference>
<protein>
    <recommendedName>
        <fullName evidence="11 12">Signal recognition particle subunit SRP68</fullName>
        <shortName evidence="12">SRP68</shortName>
    </recommendedName>
</protein>
<dbReference type="InterPro" id="IPR038253">
    <property type="entry name" value="SRP68_N_sf"/>
</dbReference>
<dbReference type="Proteomes" id="UP001152798">
    <property type="component" value="Chromosome 1"/>
</dbReference>
<evidence type="ECO:0000256" key="1">
    <source>
        <dbReference type="ARBA" id="ARBA00004240"/>
    </source>
</evidence>
<dbReference type="PANTHER" id="PTHR12860">
    <property type="entry name" value="SIGNAL RECOGNITION PARTICLE 68 KDA PROTEIN"/>
    <property type="match status" value="1"/>
</dbReference>
<name>A0A9P0E4R7_NEZVI</name>
<comment type="subcellular location">
    <subcellularLocation>
        <location evidence="2 12">Cytoplasm</location>
    </subcellularLocation>
    <subcellularLocation>
        <location evidence="1">Endoplasmic reticulum</location>
    </subcellularLocation>
    <subcellularLocation>
        <location evidence="3">Nucleus</location>
        <location evidence="3">Nucleolus</location>
    </subcellularLocation>
</comment>
<dbReference type="GO" id="GO:0005829">
    <property type="term" value="C:cytosol"/>
    <property type="evidence" value="ECO:0007669"/>
    <property type="project" value="UniProtKB-ARBA"/>
</dbReference>
<dbReference type="GO" id="GO:0006614">
    <property type="term" value="P:SRP-dependent cotranslational protein targeting to membrane"/>
    <property type="evidence" value="ECO:0007669"/>
    <property type="project" value="InterPro"/>
</dbReference>
<evidence type="ECO:0000256" key="2">
    <source>
        <dbReference type="ARBA" id="ARBA00004496"/>
    </source>
</evidence>
<gene>
    <name evidence="13" type="ORF">NEZAVI_LOCUS1134</name>
</gene>
<evidence type="ECO:0000256" key="6">
    <source>
        <dbReference type="ARBA" id="ARBA00022824"/>
    </source>
</evidence>
<keyword evidence="10 12" id="KW-0687">Ribonucleoprotein</keyword>
<keyword evidence="6" id="KW-0256">Endoplasmic reticulum</keyword>
<dbReference type="GO" id="GO:0005730">
    <property type="term" value="C:nucleolus"/>
    <property type="evidence" value="ECO:0007669"/>
    <property type="project" value="UniProtKB-SubCell"/>
</dbReference>
<evidence type="ECO:0000313" key="13">
    <source>
        <dbReference type="EMBL" id="CAH1389828.1"/>
    </source>
</evidence>
<dbReference type="PANTHER" id="PTHR12860:SF0">
    <property type="entry name" value="SIGNAL RECOGNITION PARTICLE SUBUNIT SRP68"/>
    <property type="match status" value="1"/>
</dbReference>
<dbReference type="OrthoDB" id="10255118at2759"/>
<dbReference type="PIRSF" id="PIRSF038995">
    <property type="entry name" value="SRP68"/>
    <property type="match status" value="1"/>
</dbReference>
<dbReference type="EMBL" id="OV725077">
    <property type="protein sequence ID" value="CAH1389828.1"/>
    <property type="molecule type" value="Genomic_DNA"/>
</dbReference>
<evidence type="ECO:0000256" key="10">
    <source>
        <dbReference type="ARBA" id="ARBA00023274"/>
    </source>
</evidence>
<dbReference type="GO" id="GO:0005047">
    <property type="term" value="F:signal recognition particle binding"/>
    <property type="evidence" value="ECO:0007669"/>
    <property type="project" value="InterPro"/>
</dbReference>
<evidence type="ECO:0000256" key="8">
    <source>
        <dbReference type="ARBA" id="ARBA00023135"/>
    </source>
</evidence>
<keyword evidence="9" id="KW-0539">Nucleus</keyword>
<dbReference type="GO" id="GO:0005786">
    <property type="term" value="C:signal recognition particle, endoplasmic reticulum targeting"/>
    <property type="evidence" value="ECO:0007669"/>
    <property type="project" value="UniProtKB-KW"/>
</dbReference>
<accession>A0A9P0E4R7</accession>
<dbReference type="Pfam" id="PF16969">
    <property type="entry name" value="SRP68"/>
    <property type="match status" value="1"/>
</dbReference>
<evidence type="ECO:0000256" key="11">
    <source>
        <dbReference type="ARBA" id="ARBA00029498"/>
    </source>
</evidence>
<evidence type="ECO:0000313" key="14">
    <source>
        <dbReference type="Proteomes" id="UP001152798"/>
    </source>
</evidence>
<dbReference type="InterPro" id="IPR034652">
    <property type="entry name" value="SRP68-RBD"/>
</dbReference>
<keyword evidence="5 12" id="KW-0963">Cytoplasm</keyword>
<evidence type="ECO:0000256" key="12">
    <source>
        <dbReference type="PIRNR" id="PIRNR038995"/>
    </source>
</evidence>
<comment type="similarity">
    <text evidence="4 12">Belongs to the SRP68 family.</text>
</comment>
<dbReference type="SUPFAM" id="SSF48452">
    <property type="entry name" value="TPR-like"/>
    <property type="match status" value="1"/>
</dbReference>
<comment type="function">
    <text evidence="12">Component of the signal recognition particle (SRP) complex, a ribonucleoprotein complex that mediates the cotranslational targeting of secretory and membrane proteins to the endoplasmic reticulum (ER). The SRP complex interacts with the signal sequence in nascent secretory and membrane proteins and directs them to the membrane of the ER.</text>
</comment>
<keyword evidence="7 12" id="KW-0694">RNA-binding</keyword>
<dbReference type="InterPro" id="IPR026258">
    <property type="entry name" value="SRP68"/>
</dbReference>
<evidence type="ECO:0000256" key="7">
    <source>
        <dbReference type="ARBA" id="ARBA00022884"/>
    </source>
</evidence>
<dbReference type="GO" id="GO:0008312">
    <property type="term" value="F:7S RNA binding"/>
    <property type="evidence" value="ECO:0007669"/>
    <property type="project" value="InterPro"/>
</dbReference>
<evidence type="ECO:0000256" key="3">
    <source>
        <dbReference type="ARBA" id="ARBA00004604"/>
    </source>
</evidence>
<keyword evidence="8 12" id="KW-0733">Signal recognition particle</keyword>
<dbReference type="GO" id="GO:0030942">
    <property type="term" value="F:endoplasmic reticulum signal peptide binding"/>
    <property type="evidence" value="ECO:0007669"/>
    <property type="project" value="InterPro"/>
</dbReference>
<evidence type="ECO:0000256" key="9">
    <source>
        <dbReference type="ARBA" id="ARBA00023242"/>
    </source>
</evidence>
<reference evidence="13" key="1">
    <citation type="submission" date="2022-01" db="EMBL/GenBank/DDBJ databases">
        <authorList>
            <person name="King R."/>
        </authorList>
    </citation>
    <scope>NUCLEOTIDE SEQUENCE</scope>
</reference>
<keyword evidence="14" id="KW-1185">Reference proteome</keyword>
<dbReference type="CDD" id="cd15481">
    <property type="entry name" value="SRP68-RBD"/>
    <property type="match status" value="1"/>
</dbReference>
<dbReference type="AlphaFoldDB" id="A0A9P0E4R7"/>
<dbReference type="FunFam" id="1.10.3450.40:FF:000001">
    <property type="entry name" value="Signal recognition particle subunit SRP68"/>
    <property type="match status" value="1"/>
</dbReference>